<accession>A0ABW9FCU2</accession>
<evidence type="ECO:0000313" key="2">
    <source>
        <dbReference type="Proteomes" id="UP001629745"/>
    </source>
</evidence>
<protein>
    <submittedName>
        <fullName evidence="1">Uncharacterized protein</fullName>
    </submittedName>
</protein>
<proteinExistence type="predicted"/>
<evidence type="ECO:0000313" key="1">
    <source>
        <dbReference type="EMBL" id="MFM1723079.1"/>
    </source>
</evidence>
<keyword evidence="2" id="KW-1185">Reference proteome</keyword>
<reference evidence="1 2" key="1">
    <citation type="submission" date="2023-11" db="EMBL/GenBank/DDBJ databases">
        <authorList>
            <person name="Val-Calvo J."/>
            <person name="Scortti M."/>
            <person name="Vazquez-Boland J."/>
        </authorList>
    </citation>
    <scope>NUCLEOTIDE SEQUENCE [LARGE SCALE GENOMIC DNA]</scope>
    <source>
        <strain evidence="1 2">PAM 2766</strain>
    </source>
</reference>
<name>A0ABW9FCU2_9NOCA</name>
<dbReference type="EMBL" id="JBDLNV010000002">
    <property type="protein sequence ID" value="MFM1723079.1"/>
    <property type="molecule type" value="Genomic_DNA"/>
</dbReference>
<dbReference type="Proteomes" id="UP001629745">
    <property type="component" value="Unassembled WGS sequence"/>
</dbReference>
<sequence length="127" mass="13760">MELPAEMVSDVNAIVDEVTIDGRTERIAHLGRGFTTMVPDYIDVTGQTPLTGCLVWDRNLWLNFRTEPSGQVLVTERASLLRRAARTPTTYPGVYSVDHQGPSILHRGGTVPAGFGVVARALSALLA</sequence>
<organism evidence="1 2">
    <name type="scientific">Rhodococcus parequi</name>
    <dbReference type="NCBI Taxonomy" id="3137122"/>
    <lineage>
        <taxon>Bacteria</taxon>
        <taxon>Bacillati</taxon>
        <taxon>Actinomycetota</taxon>
        <taxon>Actinomycetes</taxon>
        <taxon>Mycobacteriales</taxon>
        <taxon>Nocardiaceae</taxon>
        <taxon>Rhodococcus</taxon>
    </lineage>
</organism>
<comment type="caution">
    <text evidence="1">The sequence shown here is derived from an EMBL/GenBank/DDBJ whole genome shotgun (WGS) entry which is preliminary data.</text>
</comment>
<gene>
    <name evidence="1" type="ORF">ABEU20_001640</name>
</gene>
<dbReference type="RefSeq" id="WP_420163644.1">
    <property type="nucleotide sequence ID" value="NZ_JBDLNV010000002.1"/>
</dbReference>